<dbReference type="Gene3D" id="3.90.420.10">
    <property type="entry name" value="Oxidoreductase, molybdopterin-binding domain"/>
    <property type="match status" value="1"/>
</dbReference>
<proteinExistence type="predicted"/>
<keyword evidence="3" id="KW-1185">Reference proteome</keyword>
<dbReference type="RefSeq" id="WP_358137787.1">
    <property type="nucleotide sequence ID" value="NZ_JBFALK010000017.1"/>
</dbReference>
<dbReference type="PANTHER" id="PTHR43032">
    <property type="entry name" value="PROTEIN-METHIONINE-SULFOXIDE REDUCTASE"/>
    <property type="match status" value="1"/>
</dbReference>
<protein>
    <submittedName>
        <fullName evidence="2">Molybdopterin-dependent oxidoreductase</fullName>
    </submittedName>
</protein>
<sequence length="223" mass="24874">MSGLPRGQSPAPLRRFGLPRFAGVRPEVPARPVLSVSGVVRRPVQIELAELLALPGRREQVGDLHCVTTWSATDLLWGGVPFRAAHEVLAARVRPHPECAWVTFTGLDGYRSCLPLADALAEDVLLADRLDGVPLTGEQGAPVRLVAPAHYGYKNVRHVCAVEYRLSYDPGSAGPLAHRRGRVEREERSPVLPGWVWRRLWRSLLPRVRRRYDHDARGETRLT</sequence>
<evidence type="ECO:0000259" key="1">
    <source>
        <dbReference type="Pfam" id="PF00174"/>
    </source>
</evidence>
<evidence type="ECO:0000313" key="3">
    <source>
        <dbReference type="Proteomes" id="UP001551675"/>
    </source>
</evidence>
<dbReference type="InterPro" id="IPR000572">
    <property type="entry name" value="OxRdtase_Mopterin-bd_dom"/>
</dbReference>
<dbReference type="PANTHER" id="PTHR43032:SF4">
    <property type="entry name" value="OXIDOREDUCTASE MOLYBDOPTERIN-BINDING DOMAIN-CONTAINING PROTEIN"/>
    <property type="match status" value="1"/>
</dbReference>
<dbReference type="InterPro" id="IPR036374">
    <property type="entry name" value="OxRdtase_Mopterin-bd_sf"/>
</dbReference>
<dbReference type="SUPFAM" id="SSF56524">
    <property type="entry name" value="Oxidoreductase molybdopterin-binding domain"/>
    <property type="match status" value="1"/>
</dbReference>
<evidence type="ECO:0000313" key="2">
    <source>
        <dbReference type="EMBL" id="MEV0972563.1"/>
    </source>
</evidence>
<organism evidence="2 3">
    <name type="scientific">Microtetraspora glauca</name>
    <dbReference type="NCBI Taxonomy" id="1996"/>
    <lineage>
        <taxon>Bacteria</taxon>
        <taxon>Bacillati</taxon>
        <taxon>Actinomycetota</taxon>
        <taxon>Actinomycetes</taxon>
        <taxon>Streptosporangiales</taxon>
        <taxon>Streptosporangiaceae</taxon>
        <taxon>Microtetraspora</taxon>
    </lineage>
</organism>
<gene>
    <name evidence="2" type="ORF">AB0I59_28505</name>
</gene>
<comment type="caution">
    <text evidence="2">The sequence shown here is derived from an EMBL/GenBank/DDBJ whole genome shotgun (WGS) entry which is preliminary data.</text>
</comment>
<dbReference type="Proteomes" id="UP001551675">
    <property type="component" value="Unassembled WGS sequence"/>
</dbReference>
<accession>A0ABV3GLR3</accession>
<feature type="domain" description="Oxidoreductase molybdopterin-binding" evidence="1">
    <location>
        <begin position="33"/>
        <end position="164"/>
    </location>
</feature>
<reference evidence="2 3" key="1">
    <citation type="submission" date="2024-06" db="EMBL/GenBank/DDBJ databases">
        <title>The Natural Products Discovery Center: Release of the First 8490 Sequenced Strains for Exploring Actinobacteria Biosynthetic Diversity.</title>
        <authorList>
            <person name="Kalkreuter E."/>
            <person name="Kautsar S.A."/>
            <person name="Yang D."/>
            <person name="Bader C.D."/>
            <person name="Teijaro C.N."/>
            <person name="Fluegel L."/>
            <person name="Davis C.M."/>
            <person name="Simpson J.R."/>
            <person name="Lauterbach L."/>
            <person name="Steele A.D."/>
            <person name="Gui C."/>
            <person name="Meng S."/>
            <person name="Li G."/>
            <person name="Viehrig K."/>
            <person name="Ye F."/>
            <person name="Su P."/>
            <person name="Kiefer A.F."/>
            <person name="Nichols A."/>
            <person name="Cepeda A.J."/>
            <person name="Yan W."/>
            <person name="Fan B."/>
            <person name="Jiang Y."/>
            <person name="Adhikari A."/>
            <person name="Zheng C.-J."/>
            <person name="Schuster L."/>
            <person name="Cowan T.M."/>
            <person name="Smanski M.J."/>
            <person name="Chevrette M.G."/>
            <person name="De Carvalho L.P.S."/>
            <person name="Shen B."/>
        </authorList>
    </citation>
    <scope>NUCLEOTIDE SEQUENCE [LARGE SCALE GENOMIC DNA]</scope>
    <source>
        <strain evidence="2 3">NPDC050100</strain>
    </source>
</reference>
<dbReference type="Pfam" id="PF00174">
    <property type="entry name" value="Oxidored_molyb"/>
    <property type="match status" value="1"/>
</dbReference>
<name>A0ABV3GLR3_MICGL</name>
<dbReference type="EMBL" id="JBFALK010000017">
    <property type="protein sequence ID" value="MEV0972563.1"/>
    <property type="molecule type" value="Genomic_DNA"/>
</dbReference>